<organism evidence="1 2">
    <name type="scientific">Bradyrhizobium nanningense</name>
    <dbReference type="NCBI Taxonomy" id="1325118"/>
    <lineage>
        <taxon>Bacteria</taxon>
        <taxon>Pseudomonadati</taxon>
        <taxon>Pseudomonadota</taxon>
        <taxon>Alphaproteobacteria</taxon>
        <taxon>Hyphomicrobiales</taxon>
        <taxon>Nitrobacteraceae</taxon>
        <taxon>Bradyrhizobium</taxon>
    </lineage>
</organism>
<evidence type="ECO:0000313" key="1">
    <source>
        <dbReference type="EMBL" id="RXH37260.1"/>
    </source>
</evidence>
<dbReference type="AlphaFoldDB" id="A0A4Q0SH57"/>
<dbReference type="Proteomes" id="UP000289546">
    <property type="component" value="Unassembled WGS sequence"/>
</dbReference>
<evidence type="ECO:0000313" key="2">
    <source>
        <dbReference type="Proteomes" id="UP000289546"/>
    </source>
</evidence>
<accession>A0A4Q0SH57</accession>
<reference evidence="1 2" key="1">
    <citation type="submission" date="2015-04" db="EMBL/GenBank/DDBJ databases">
        <title>Comparative genomics of rhizobia nodulating Arachis hypogaea in China.</title>
        <authorList>
            <person name="Li Y."/>
        </authorList>
    </citation>
    <scope>NUCLEOTIDE SEQUENCE [LARGE SCALE GENOMIC DNA]</scope>
    <source>
        <strain evidence="1 2">CCBAU 51757</strain>
    </source>
</reference>
<keyword evidence="2" id="KW-1185">Reference proteome</keyword>
<gene>
    <name evidence="1" type="ORF">XH99_03730</name>
</gene>
<name>A0A4Q0SH57_9BRAD</name>
<dbReference type="EMBL" id="LBJQ01000009">
    <property type="protein sequence ID" value="RXH37260.1"/>
    <property type="molecule type" value="Genomic_DNA"/>
</dbReference>
<dbReference type="Gene3D" id="3.40.50.2300">
    <property type="match status" value="1"/>
</dbReference>
<sequence length="70" mass="7561">MAQKLKEIGVPFIFATGYGERAPLPAELASSAPVVQKPYTLEVVESALGKLQAPFNRSRATLCMTLRILA</sequence>
<protein>
    <recommendedName>
        <fullName evidence="3">Response regulatory domain-containing protein</fullName>
    </recommendedName>
</protein>
<evidence type="ECO:0008006" key="3">
    <source>
        <dbReference type="Google" id="ProtNLM"/>
    </source>
</evidence>
<proteinExistence type="predicted"/>
<comment type="caution">
    <text evidence="1">The sequence shown here is derived from an EMBL/GenBank/DDBJ whole genome shotgun (WGS) entry which is preliminary data.</text>
</comment>